<keyword evidence="2" id="KW-1185">Reference proteome</keyword>
<sequence length="69" mass="8373">MQSEKHKFRLRFWITAAEIPDNFLTGTHSWDLSNLMRCMQKGKEKKRRNQVEKRRDQKALQVQCLYLCC</sequence>
<organism evidence="1 2">
    <name type="scientific">Aspergillus brunneoviolaceus CBS 621.78</name>
    <dbReference type="NCBI Taxonomy" id="1450534"/>
    <lineage>
        <taxon>Eukaryota</taxon>
        <taxon>Fungi</taxon>
        <taxon>Dikarya</taxon>
        <taxon>Ascomycota</taxon>
        <taxon>Pezizomycotina</taxon>
        <taxon>Eurotiomycetes</taxon>
        <taxon>Eurotiomycetidae</taxon>
        <taxon>Eurotiales</taxon>
        <taxon>Aspergillaceae</taxon>
        <taxon>Aspergillus</taxon>
        <taxon>Aspergillus subgen. Circumdati</taxon>
    </lineage>
</organism>
<proteinExistence type="predicted"/>
<feature type="non-terminal residue" evidence="1">
    <location>
        <position position="69"/>
    </location>
</feature>
<evidence type="ECO:0000313" key="2">
    <source>
        <dbReference type="Proteomes" id="UP000249057"/>
    </source>
</evidence>
<dbReference type="EMBL" id="KZ825369">
    <property type="protein sequence ID" value="RAH42898.1"/>
    <property type="molecule type" value="Genomic_DNA"/>
</dbReference>
<evidence type="ECO:0000313" key="1">
    <source>
        <dbReference type="EMBL" id="RAH42898.1"/>
    </source>
</evidence>
<reference evidence="1" key="1">
    <citation type="submission" date="2018-02" db="EMBL/GenBank/DDBJ databases">
        <title>The genomes of Aspergillus section Nigri reveals drivers in fungal speciation.</title>
        <authorList>
            <consortium name="DOE Joint Genome Institute"/>
            <person name="Vesth T.C."/>
            <person name="Nybo J."/>
            <person name="Theobald S."/>
            <person name="Brandl J."/>
            <person name="Frisvad J.C."/>
            <person name="Nielsen K.F."/>
            <person name="Lyhne E.K."/>
            <person name="Kogle M.E."/>
            <person name="Kuo A."/>
            <person name="Riley R."/>
            <person name="Clum A."/>
            <person name="Nolan M."/>
            <person name="Lipzen A."/>
            <person name="Salamov A."/>
            <person name="Henrissat B."/>
            <person name="Wiebenga A."/>
            <person name="De vries R.P."/>
            <person name="Grigoriev I.V."/>
            <person name="Mortensen U.H."/>
            <person name="Andersen M.R."/>
            <person name="Baker S.E."/>
        </authorList>
    </citation>
    <scope>NUCLEOTIDE SEQUENCE</scope>
    <source>
        <strain evidence="1">CBS 621.78</strain>
    </source>
</reference>
<protein>
    <submittedName>
        <fullName evidence="1">Uncharacterized protein</fullName>
    </submittedName>
</protein>
<accession>A0ACD1G0U5</accession>
<gene>
    <name evidence="1" type="ORF">BO95DRAFT_445636</name>
</gene>
<dbReference type="Proteomes" id="UP000249057">
    <property type="component" value="Unassembled WGS sequence"/>
</dbReference>
<name>A0ACD1G0U5_9EURO</name>